<dbReference type="STRING" id="1518501.CQ10_07440"/>
<sequence>MHRIAAHHESPCQACGACCSYSQNWPRFTTEDDAALDLIPEGFVNERLSGMRCDGDRCSALSGKVGEATSCLIYAVRPEVCRTCMPGDVECAMARKRHGLPVLPVVPADAGTHTA</sequence>
<proteinExistence type="predicted"/>
<dbReference type="EMBL" id="LLXX01000021">
    <property type="protein sequence ID" value="KRR13271.1"/>
    <property type="molecule type" value="Genomic_DNA"/>
</dbReference>
<comment type="caution">
    <text evidence="1">The sequence shown here is derived from an EMBL/GenBank/DDBJ whole genome shotgun (WGS) entry which is preliminary data.</text>
</comment>
<name>A0A0R3KJH3_9BRAD</name>
<dbReference type="AlphaFoldDB" id="A0A0R3KJH3"/>
<dbReference type="InterPro" id="IPR005358">
    <property type="entry name" value="Puta_zinc/iron-chelating_dom"/>
</dbReference>
<evidence type="ECO:0000313" key="1">
    <source>
        <dbReference type="EMBL" id="KRR13271.1"/>
    </source>
</evidence>
<keyword evidence="2" id="KW-1185">Reference proteome</keyword>
<dbReference type="Proteomes" id="UP000051913">
    <property type="component" value="Unassembled WGS sequence"/>
</dbReference>
<dbReference type="RefSeq" id="WP_057848702.1">
    <property type="nucleotide sequence ID" value="NZ_LLXX01000021.1"/>
</dbReference>
<accession>A0A0R3KJH3</accession>
<organism evidence="1 2">
    <name type="scientific">Bradyrhizobium valentinum</name>
    <dbReference type="NCBI Taxonomy" id="1518501"/>
    <lineage>
        <taxon>Bacteria</taxon>
        <taxon>Pseudomonadati</taxon>
        <taxon>Pseudomonadota</taxon>
        <taxon>Alphaproteobacteria</taxon>
        <taxon>Hyphomicrobiales</taxon>
        <taxon>Nitrobacteraceae</taxon>
        <taxon>Bradyrhizobium</taxon>
    </lineage>
</organism>
<reference evidence="1 2" key="1">
    <citation type="submission" date="2014-03" db="EMBL/GenBank/DDBJ databases">
        <title>Bradyrhizobium valentinum sp. nov., isolated from effective nodules of Lupinus mariae-josephae, a lupine endemic of basic-lime soils in Eastern Spain.</title>
        <authorList>
            <person name="Duran D."/>
            <person name="Rey L."/>
            <person name="Navarro A."/>
            <person name="Busquets A."/>
            <person name="Imperial J."/>
            <person name="Ruiz-Argueso T."/>
        </authorList>
    </citation>
    <scope>NUCLEOTIDE SEQUENCE [LARGE SCALE GENOMIC DNA]</scope>
    <source>
        <strain evidence="1 2">LmjM3</strain>
    </source>
</reference>
<dbReference type="Pfam" id="PF03692">
    <property type="entry name" value="CxxCxxCC"/>
    <property type="match status" value="1"/>
</dbReference>
<protein>
    <submittedName>
        <fullName evidence="1">Fe-S oxidoreductase</fullName>
    </submittedName>
</protein>
<dbReference type="OrthoDB" id="196483at2"/>
<evidence type="ECO:0000313" key="2">
    <source>
        <dbReference type="Proteomes" id="UP000051913"/>
    </source>
</evidence>
<gene>
    <name evidence="1" type="ORF">CP49_16100</name>
</gene>